<evidence type="ECO:0000256" key="5">
    <source>
        <dbReference type="ARBA" id="ARBA00023040"/>
    </source>
</evidence>
<dbReference type="GO" id="GO:0005886">
    <property type="term" value="C:plasma membrane"/>
    <property type="evidence" value="ECO:0007669"/>
    <property type="project" value="TreeGrafter"/>
</dbReference>
<evidence type="ECO:0000256" key="8">
    <source>
        <dbReference type="ARBA" id="ARBA00023224"/>
    </source>
</evidence>
<dbReference type="Proteomes" id="UP001142055">
    <property type="component" value="Chromosome 1"/>
</dbReference>
<dbReference type="PANTHER" id="PTHR24238">
    <property type="entry name" value="G-PROTEIN COUPLED RECEPTOR"/>
    <property type="match status" value="1"/>
</dbReference>
<feature type="transmembrane region" description="Helical" evidence="10">
    <location>
        <begin position="42"/>
        <end position="67"/>
    </location>
</feature>
<dbReference type="PANTHER" id="PTHR24238:SF57">
    <property type="entry name" value="G-PROTEIN COUPLED RECEPTOR 83"/>
    <property type="match status" value="1"/>
</dbReference>
<evidence type="ECO:0000313" key="12">
    <source>
        <dbReference type="EMBL" id="KAJ6221985.1"/>
    </source>
</evidence>
<dbReference type="InterPro" id="IPR000276">
    <property type="entry name" value="GPCR_Rhodpsn"/>
</dbReference>
<evidence type="ECO:0000256" key="9">
    <source>
        <dbReference type="RuleBase" id="RU000688"/>
    </source>
</evidence>
<keyword evidence="4 10" id="KW-1133">Transmembrane helix</keyword>
<dbReference type="PROSITE" id="PS50262">
    <property type="entry name" value="G_PROTEIN_RECEP_F1_2"/>
    <property type="match status" value="1"/>
</dbReference>
<protein>
    <recommendedName>
        <fullName evidence="11">G-protein coupled receptors family 1 profile domain-containing protein</fullName>
    </recommendedName>
</protein>
<name>A0A9Q0M9Z9_BLOTA</name>
<dbReference type="OMA" id="MANCCTT"/>
<keyword evidence="6 10" id="KW-0472">Membrane</keyword>
<evidence type="ECO:0000256" key="4">
    <source>
        <dbReference type="ARBA" id="ARBA00022989"/>
    </source>
</evidence>
<dbReference type="EMBL" id="JAPWDV010000001">
    <property type="protein sequence ID" value="KAJ6221985.1"/>
    <property type="molecule type" value="Genomic_DNA"/>
</dbReference>
<evidence type="ECO:0000256" key="10">
    <source>
        <dbReference type="SAM" id="Phobius"/>
    </source>
</evidence>
<reference evidence="12" key="1">
    <citation type="submission" date="2022-12" db="EMBL/GenBank/DDBJ databases">
        <title>Genome assemblies of Blomia tropicalis.</title>
        <authorList>
            <person name="Cui Y."/>
        </authorList>
    </citation>
    <scope>NUCLEOTIDE SEQUENCE</scope>
    <source>
        <tissue evidence="12">Adult mites</tissue>
    </source>
</reference>
<feature type="transmembrane region" description="Helical" evidence="10">
    <location>
        <begin position="119"/>
        <end position="137"/>
    </location>
</feature>
<evidence type="ECO:0000313" key="13">
    <source>
        <dbReference type="Proteomes" id="UP001142055"/>
    </source>
</evidence>
<dbReference type="PROSITE" id="PS00237">
    <property type="entry name" value="G_PROTEIN_RECEP_F1_1"/>
    <property type="match status" value="1"/>
</dbReference>
<feature type="transmembrane region" description="Helical" evidence="10">
    <location>
        <begin position="167"/>
        <end position="187"/>
    </location>
</feature>
<keyword evidence="13" id="KW-1185">Reference proteome</keyword>
<dbReference type="PRINTS" id="PR00237">
    <property type="entry name" value="GPCRRHODOPSN"/>
</dbReference>
<comment type="subcellular location">
    <subcellularLocation>
        <location evidence="1">Membrane</location>
        <topology evidence="1">Multi-pass membrane protein</topology>
    </subcellularLocation>
</comment>
<dbReference type="SUPFAM" id="SSF81321">
    <property type="entry name" value="Family A G protein-coupled receptor-like"/>
    <property type="match status" value="1"/>
</dbReference>
<sequence length="389" mass="45412">MDAVKVYQNGGMINRPNLTINELTLFEDYSLLETLDYWPHQVILIGLYTTIAIFSFILNLITIVVLVRCEKICSELYVYLINLSLSDIVMSLLCIPYTYTSFILNRWIFPHFLCPVVNFAQVCSVFVSIWTLAIIGIDRYFAIINPLGGETKWMILNFGPIKHRKKLFIMMTIWLVGILSGSVQFFYTRVVPFPYGSKTLYDCRENLPKRYAKVYTIYLFVGTFGFPLLILVYVYSIIGYHVWRHVAPGNPHHSRDHNNSLTREKRHFCFLTQRFFVRMANCCTTKRSVMRTQPTKHRLEREKIVLVRDRRTPRTAHSTLSMFKRVNGMFDGMTPTHEDIGQNMQHQQPVQVNRIGINGHRNEVANVQCAINQKWKLDPNEIELNVIQL</sequence>
<evidence type="ECO:0000256" key="3">
    <source>
        <dbReference type="ARBA" id="ARBA00022692"/>
    </source>
</evidence>
<dbReference type="AlphaFoldDB" id="A0A9Q0M9Z9"/>
<feature type="domain" description="G-protein coupled receptors family 1 profile" evidence="11">
    <location>
        <begin position="58"/>
        <end position="238"/>
    </location>
</feature>
<organism evidence="12 13">
    <name type="scientific">Blomia tropicalis</name>
    <name type="common">Mite</name>
    <dbReference type="NCBI Taxonomy" id="40697"/>
    <lineage>
        <taxon>Eukaryota</taxon>
        <taxon>Metazoa</taxon>
        <taxon>Ecdysozoa</taxon>
        <taxon>Arthropoda</taxon>
        <taxon>Chelicerata</taxon>
        <taxon>Arachnida</taxon>
        <taxon>Acari</taxon>
        <taxon>Acariformes</taxon>
        <taxon>Sarcoptiformes</taxon>
        <taxon>Astigmata</taxon>
        <taxon>Glycyphagoidea</taxon>
        <taxon>Echimyopodidae</taxon>
        <taxon>Blomia</taxon>
    </lineage>
</organism>
<accession>A0A9Q0M9Z9</accession>
<gene>
    <name evidence="12" type="ORF">RDWZM_000530</name>
</gene>
<evidence type="ECO:0000256" key="1">
    <source>
        <dbReference type="ARBA" id="ARBA00004141"/>
    </source>
</evidence>
<keyword evidence="5 9" id="KW-0297">G-protein coupled receptor</keyword>
<evidence type="ECO:0000256" key="2">
    <source>
        <dbReference type="ARBA" id="ARBA00010663"/>
    </source>
</evidence>
<evidence type="ECO:0000256" key="7">
    <source>
        <dbReference type="ARBA" id="ARBA00023170"/>
    </source>
</evidence>
<feature type="transmembrane region" description="Helical" evidence="10">
    <location>
        <begin position="79"/>
        <end position="99"/>
    </location>
</feature>
<keyword evidence="3 9" id="KW-0812">Transmembrane</keyword>
<evidence type="ECO:0000256" key="6">
    <source>
        <dbReference type="ARBA" id="ARBA00023136"/>
    </source>
</evidence>
<dbReference type="Gene3D" id="1.20.1070.10">
    <property type="entry name" value="Rhodopsin 7-helix transmembrane proteins"/>
    <property type="match status" value="1"/>
</dbReference>
<proteinExistence type="inferred from homology"/>
<comment type="similarity">
    <text evidence="2 9">Belongs to the G-protein coupled receptor 1 family.</text>
</comment>
<evidence type="ECO:0000259" key="11">
    <source>
        <dbReference type="PROSITE" id="PS50262"/>
    </source>
</evidence>
<comment type="caution">
    <text evidence="12">The sequence shown here is derived from an EMBL/GenBank/DDBJ whole genome shotgun (WGS) entry which is preliminary data.</text>
</comment>
<dbReference type="GO" id="GO:0008188">
    <property type="term" value="F:neuropeptide receptor activity"/>
    <property type="evidence" value="ECO:0007669"/>
    <property type="project" value="TreeGrafter"/>
</dbReference>
<keyword evidence="7 9" id="KW-0675">Receptor</keyword>
<dbReference type="InterPro" id="IPR017452">
    <property type="entry name" value="GPCR_Rhodpsn_7TM"/>
</dbReference>
<feature type="transmembrane region" description="Helical" evidence="10">
    <location>
        <begin position="215"/>
        <end position="235"/>
    </location>
</feature>
<dbReference type="Pfam" id="PF00001">
    <property type="entry name" value="7tm_1"/>
    <property type="match status" value="1"/>
</dbReference>
<keyword evidence="8 9" id="KW-0807">Transducer</keyword>